<feature type="compositionally biased region" description="Polar residues" evidence="1">
    <location>
        <begin position="311"/>
        <end position="341"/>
    </location>
</feature>
<dbReference type="VEuPathDB" id="VectorBase:ASIS021010"/>
<name>A0A084WBS5_ANOSI</name>
<evidence type="ECO:0000313" key="4">
    <source>
        <dbReference type="EnsemblMetazoa" id="ASIC015713-PA"/>
    </source>
</evidence>
<dbReference type="GO" id="GO:0045505">
    <property type="term" value="F:dynein intermediate chain binding"/>
    <property type="evidence" value="ECO:0007669"/>
    <property type="project" value="InterPro"/>
</dbReference>
<evidence type="ECO:0000256" key="1">
    <source>
        <dbReference type="SAM" id="MobiDB-lite"/>
    </source>
</evidence>
<feature type="region of interest" description="Disordered" evidence="1">
    <location>
        <begin position="300"/>
        <end position="389"/>
    </location>
</feature>
<feature type="compositionally biased region" description="Basic and acidic residues" evidence="1">
    <location>
        <begin position="363"/>
        <end position="389"/>
    </location>
</feature>
<dbReference type="STRING" id="74873.A0A084WBS5"/>
<dbReference type="GO" id="GO:0030286">
    <property type="term" value="C:dynein complex"/>
    <property type="evidence" value="ECO:0007669"/>
    <property type="project" value="InterPro"/>
</dbReference>
<feature type="compositionally biased region" description="Polar residues" evidence="1">
    <location>
        <begin position="78"/>
        <end position="88"/>
    </location>
</feature>
<gene>
    <name evidence="3" type="ORF">ZHAS_00015713</name>
</gene>
<dbReference type="Proteomes" id="UP000030765">
    <property type="component" value="Unassembled WGS sequence"/>
</dbReference>
<dbReference type="InterPro" id="IPR013594">
    <property type="entry name" value="Dynein_heavy_tail"/>
</dbReference>
<dbReference type="InterPro" id="IPR026983">
    <property type="entry name" value="DHC"/>
</dbReference>
<feature type="region of interest" description="Disordered" evidence="1">
    <location>
        <begin position="925"/>
        <end position="948"/>
    </location>
</feature>
<evidence type="ECO:0000313" key="3">
    <source>
        <dbReference type="EMBL" id="KFB47669.1"/>
    </source>
</evidence>
<feature type="compositionally biased region" description="Basic and acidic residues" evidence="1">
    <location>
        <begin position="1147"/>
        <end position="1160"/>
    </location>
</feature>
<dbReference type="EnsemblMetazoa" id="ASIC015713-RA">
    <property type="protein sequence ID" value="ASIC015713-PA"/>
    <property type="gene ID" value="ASIC015713"/>
</dbReference>
<dbReference type="Pfam" id="PF08385">
    <property type="entry name" value="DHC_N1"/>
    <property type="match status" value="1"/>
</dbReference>
<keyword evidence="5" id="KW-1185">Reference proteome</keyword>
<dbReference type="EMBL" id="ATLV01022434">
    <property type="status" value="NOT_ANNOTATED_CDS"/>
    <property type="molecule type" value="Genomic_DNA"/>
</dbReference>
<organism evidence="4 5">
    <name type="scientific">Anopheles sinensis</name>
    <name type="common">Mosquito</name>
    <dbReference type="NCBI Taxonomy" id="74873"/>
    <lineage>
        <taxon>Eukaryota</taxon>
        <taxon>Metazoa</taxon>
        <taxon>Ecdysozoa</taxon>
        <taxon>Arthropoda</taxon>
        <taxon>Hexapoda</taxon>
        <taxon>Insecta</taxon>
        <taxon>Pterygota</taxon>
        <taxon>Neoptera</taxon>
        <taxon>Endopterygota</taxon>
        <taxon>Diptera</taxon>
        <taxon>Nematocera</taxon>
        <taxon>Culicoidea</taxon>
        <taxon>Culicidae</taxon>
        <taxon>Anophelinae</taxon>
        <taxon>Anopheles</taxon>
    </lineage>
</organism>
<proteinExistence type="predicted"/>
<dbReference type="OrthoDB" id="7780585at2759"/>
<dbReference type="OMA" id="YFHKGVE"/>
<feature type="domain" description="Dynein heavy chain tail" evidence="2">
    <location>
        <begin position="455"/>
        <end position="913"/>
    </location>
</feature>
<feature type="compositionally biased region" description="Basic and acidic residues" evidence="1">
    <location>
        <begin position="925"/>
        <end position="937"/>
    </location>
</feature>
<feature type="region of interest" description="Disordered" evidence="1">
    <location>
        <begin position="75"/>
        <end position="99"/>
    </location>
</feature>
<evidence type="ECO:0000259" key="2">
    <source>
        <dbReference type="Pfam" id="PF08385"/>
    </source>
</evidence>
<dbReference type="GO" id="GO:0007018">
    <property type="term" value="P:microtubule-based movement"/>
    <property type="evidence" value="ECO:0007669"/>
    <property type="project" value="InterPro"/>
</dbReference>
<feature type="compositionally biased region" description="Basic and acidic residues" evidence="1">
    <location>
        <begin position="1177"/>
        <end position="1186"/>
    </location>
</feature>
<feature type="compositionally biased region" description="Basic and acidic residues" evidence="1">
    <location>
        <begin position="245"/>
        <end position="261"/>
    </location>
</feature>
<reference evidence="3 5" key="1">
    <citation type="journal article" date="2014" name="BMC Genomics">
        <title>Genome sequence of Anopheles sinensis provides insight into genetics basis of mosquito competence for malaria parasites.</title>
        <authorList>
            <person name="Zhou D."/>
            <person name="Zhang D."/>
            <person name="Ding G."/>
            <person name="Shi L."/>
            <person name="Hou Q."/>
            <person name="Ye Y."/>
            <person name="Xu Y."/>
            <person name="Zhou H."/>
            <person name="Xiong C."/>
            <person name="Li S."/>
            <person name="Yu J."/>
            <person name="Hong S."/>
            <person name="Yu X."/>
            <person name="Zou P."/>
            <person name="Chen C."/>
            <person name="Chang X."/>
            <person name="Wang W."/>
            <person name="Lv Y."/>
            <person name="Sun Y."/>
            <person name="Ma L."/>
            <person name="Shen B."/>
            <person name="Zhu C."/>
        </authorList>
    </citation>
    <scope>NUCLEOTIDE SEQUENCE [LARGE SCALE GENOMIC DNA]</scope>
</reference>
<dbReference type="PANTHER" id="PTHR22878:SF63">
    <property type="entry name" value="DYNEIN AXONEMAL HEAVY CHAIN 10"/>
    <property type="match status" value="1"/>
</dbReference>
<sequence length="1324" mass="151754">MDFRAIWIRDRLCKILGVFEPRYIDTVLNELYDELVAFLDDAVLDQRDEHKRILFAYRTFYERLIEEKVTAFEPATAGASQTSDQPEQTQREKKGKKAKENLRVERVRWELAFSSVQEMNKDVSSAAFHILQAAHADHEITGDAGFLGASNDNELVEVTKIVPTSIKTPIVHICFGIIPEEKIDPNVRYVYMVRRLCTPIGTFQKLEDCMAEMPRKVIVGCIRGNLIHNAKEMLERIYRPGVEFQFREPDTKRPRPEKSASADEDESAVVRASSRISVGLIDYSRPSDFRMKAIQAKKLAPSAAMREESALENSSRQSLADTPSSESNLTQTKASESTTGDSDAKAGAPPLQSPSERWSVLLEESKAKVRAGERPQMDGEKTKLPEESPMKQNLETNLEKFIDTLQWTIDHVECAFSLPTQYNAPHQENITVDEDKHKIKVDIARTAFEDLTTLQLEEIVEGWSIYIGKVLRESNEKEPTDSTPMAEYNLWVERELLYNSIIEQLKAPFVIQVFDALKDNQSNIMKAWPDRFRKLKEALSLARENVEHLAMLQNYLEKIKTGDDFKFILSVIPNITIILRHIWTMSNYYSLDENMLSLIGKISFVFAEKVKILINVDTIFKHSASHIHQCATNCATLLQAWKQSYMETRTQIELSGIGSRWEFDKNVLFREIDHMTRISRDMAHIAQVFLDFENIFDANFKAMITDPEEADNTLSKVYRLINHIISVDYDIFASSNLANWEATLDYFHKGVEQVEHEAKVALDRCIPSLRSAELGLELIKNLDRIETRPALAKHLSSKYENIMKQFLAEVGMVEHEFLKHKNNPPLQRNEPCHVGAVFWVRSLLEFIRKSMTAFREFEASKRHGETSLQRTAFGQYMQLVKEFKEYEKDNFQKFTVHGTKTVNSVLKRNILKLDFCDTMIELQKEKKTSKSKKDQPSTRRPSALMAGKDRSRYTNIATAVRWLVNRPEAPDPQLALAQKLVRAARYTPSQVSSGSGTQTPASEFKINQAQLSQKKIPTWREVIGESVLIEYKLKFALNFSYDIFDVINEGQQFEYLGFTLSPTIRMAIMRKDQLFCDVECVSNMVDKYNDIVLNLSTPELMKSLSSLVSQIGYISNDIKARIERLESYAMFELEADKPREVRVAAADVHHPQQQDTRHDSVTPTDGSALGSVIASGRGEDGTDAEKRQKRPKKVSIKETDDSVKPCREYFDALEKDRNAKTIKLLQLYDSIGPILIKLESLVLGTFTGECREMKYYYNHWEKQVFGCFTRFAAKNLEKFMNNLLQNQPLFEVDAILTVPEILMRPSSSDAYSIMINSVKDFLLR</sequence>
<evidence type="ECO:0000313" key="5">
    <source>
        <dbReference type="Proteomes" id="UP000030765"/>
    </source>
</evidence>
<dbReference type="VEuPathDB" id="VectorBase:ASIC015713"/>
<dbReference type="GO" id="GO:0051959">
    <property type="term" value="F:dynein light intermediate chain binding"/>
    <property type="evidence" value="ECO:0007669"/>
    <property type="project" value="InterPro"/>
</dbReference>
<accession>A0A084WBS5</accession>
<protein>
    <submittedName>
        <fullName evidence="3">AGAP001660-PA-like protein</fullName>
    </submittedName>
</protein>
<dbReference type="EMBL" id="KE525332">
    <property type="protein sequence ID" value="KFB47669.1"/>
    <property type="molecule type" value="Genomic_DNA"/>
</dbReference>
<feature type="region of interest" description="Disordered" evidence="1">
    <location>
        <begin position="245"/>
        <end position="268"/>
    </location>
</feature>
<reference evidence="4" key="2">
    <citation type="submission" date="2020-05" db="UniProtKB">
        <authorList>
            <consortium name="EnsemblMetazoa"/>
        </authorList>
    </citation>
    <scope>IDENTIFICATION</scope>
</reference>
<feature type="region of interest" description="Disordered" evidence="1">
    <location>
        <begin position="1147"/>
        <end position="1199"/>
    </location>
</feature>
<dbReference type="VEuPathDB" id="VectorBase:ASIS023466"/>
<dbReference type="VEuPathDB" id="VectorBase:ASIS005693"/>
<dbReference type="PANTHER" id="PTHR22878">
    <property type="entry name" value="DYNEIN HEAVY CHAIN 6, AXONEMAL-LIKE-RELATED"/>
    <property type="match status" value="1"/>
</dbReference>